<dbReference type="Proteomes" id="UP000595320">
    <property type="component" value="Chromosome"/>
</dbReference>
<dbReference type="GeneID" id="66212410"/>
<sequence length="281" mass="30297">MRTVDVQACTLQEELDDTLDTIAPLGHTIIAVDQVFSAADDAAAWVDHLNFVSDAIEQRPAILVVPFTDIDAATLFAAQAKIETSYRVVCPCYHGATGQAAEIAGAMAAALADSADPTVPFNGVNLGGVAAVDDQYKLTFERKEAAMRAGVCVIETGADGSPEIVRAISTFRKNPDSGLADGIMLDINGALTIDYVRKVMRTAASKERRRKNTAAQRRNLRSIFLTEALKLDKAEILQNVSETADQLTVTEDTTDRYRVNAVIPANWVRGMHVVAATINVY</sequence>
<feature type="domain" description="Tail sheath protein C-terminal" evidence="2">
    <location>
        <begin position="184"/>
        <end position="280"/>
    </location>
</feature>
<protein>
    <submittedName>
        <fullName evidence="3">Phage tail protein</fullName>
    </submittedName>
</protein>
<comment type="similarity">
    <text evidence="1">Belongs to the myoviridae tail sheath protein family.</text>
</comment>
<evidence type="ECO:0000256" key="1">
    <source>
        <dbReference type="ARBA" id="ARBA00008005"/>
    </source>
</evidence>
<dbReference type="RefSeq" id="WP_051062670.1">
    <property type="nucleotide sequence ID" value="NZ_BKGH01000109.1"/>
</dbReference>
<accession>A0A7T9ULK5</accession>
<dbReference type="Pfam" id="PF17482">
    <property type="entry name" value="Phage_sheath_1C"/>
    <property type="match status" value="1"/>
</dbReference>
<proteinExistence type="inferred from homology"/>
<reference evidence="3 4" key="1">
    <citation type="submission" date="2021-01" db="EMBL/GenBank/DDBJ databases">
        <title>FDA dAtabase for Regulatory Grade micrObial Sequences (FDA-ARGOS): Supporting development and validation of Infectious Disease Dx tests.</title>
        <authorList>
            <person name="Sproer C."/>
            <person name="Gronow S."/>
            <person name="Severitt S."/>
            <person name="Schroder I."/>
            <person name="Tallon L."/>
            <person name="Sadzewicz L."/>
            <person name="Zhao X."/>
            <person name="Boylan J."/>
            <person name="Ott S."/>
            <person name="Bowen H."/>
            <person name="Vavikolanu K."/>
            <person name="Mehta A."/>
            <person name="Aluvathingal J."/>
            <person name="Nadendla S."/>
            <person name="Lowell S."/>
            <person name="Myers T."/>
            <person name="Yan Y."/>
            <person name="Sichtig H."/>
        </authorList>
    </citation>
    <scope>NUCLEOTIDE SEQUENCE [LARGE SCALE GENOMIC DNA]</scope>
    <source>
        <strain evidence="3 4">FDAARGOS_1096</strain>
    </source>
</reference>
<dbReference type="AlphaFoldDB" id="A0A7T9ULK5"/>
<organism evidence="3 4">
    <name type="scientific">Acinetobacter ursingii</name>
    <dbReference type="NCBI Taxonomy" id="108980"/>
    <lineage>
        <taxon>Bacteria</taxon>
        <taxon>Pseudomonadati</taxon>
        <taxon>Pseudomonadota</taxon>
        <taxon>Gammaproteobacteria</taxon>
        <taxon>Moraxellales</taxon>
        <taxon>Moraxellaceae</taxon>
        <taxon>Acinetobacter</taxon>
    </lineage>
</organism>
<name>A0A7T9ULK5_9GAMM</name>
<evidence type="ECO:0000313" key="3">
    <source>
        <dbReference type="EMBL" id="QQT87898.1"/>
    </source>
</evidence>
<evidence type="ECO:0000259" key="2">
    <source>
        <dbReference type="Pfam" id="PF17482"/>
    </source>
</evidence>
<dbReference type="EMBL" id="CP068176">
    <property type="protein sequence ID" value="QQT87898.1"/>
    <property type="molecule type" value="Genomic_DNA"/>
</dbReference>
<dbReference type="InterPro" id="IPR020287">
    <property type="entry name" value="Tail_sheath_C"/>
</dbReference>
<gene>
    <name evidence="3" type="ORF">I6I53_13090</name>
</gene>
<evidence type="ECO:0000313" key="4">
    <source>
        <dbReference type="Proteomes" id="UP000595320"/>
    </source>
</evidence>